<evidence type="ECO:0000256" key="1">
    <source>
        <dbReference type="SAM" id="MobiDB-lite"/>
    </source>
</evidence>
<gene>
    <name evidence="2" type="ORF">VAPA_2c07400</name>
</gene>
<dbReference type="KEGG" id="vpd:VAPA_2c07400"/>
<proteinExistence type="predicted"/>
<dbReference type="Proteomes" id="UP000016223">
    <property type="component" value="Chromosome 2"/>
</dbReference>
<dbReference type="EMBL" id="CP003912">
    <property type="protein sequence ID" value="AGU53297.1"/>
    <property type="molecule type" value="Genomic_DNA"/>
</dbReference>
<feature type="compositionally biased region" description="Polar residues" evidence="1">
    <location>
        <begin position="18"/>
        <end position="27"/>
    </location>
</feature>
<reference evidence="2 3" key="1">
    <citation type="submission" date="2012-10" db="EMBL/GenBank/DDBJ databases">
        <title>Genome sequence of Variovorax paradoxus B4.</title>
        <authorList>
            <person name="Schuldes J."/>
            <person name="Brandt U."/>
            <person name="Hiessl S."/>
            <person name="Wuebbeler J.H."/>
            <person name="Thuermer A."/>
            <person name="Steinbuechel A."/>
            <person name="Daniel R."/>
        </authorList>
    </citation>
    <scope>NUCLEOTIDE SEQUENCE [LARGE SCALE GENOMIC DNA]</scope>
    <source>
        <strain evidence="2 3">B4</strain>
    </source>
</reference>
<dbReference type="HOGENOM" id="CLU_3031167_0_0_4"/>
<evidence type="ECO:0000313" key="2">
    <source>
        <dbReference type="EMBL" id="AGU53297.1"/>
    </source>
</evidence>
<organism evidence="2 3">
    <name type="scientific">Variovorax paradoxus B4</name>
    <dbReference type="NCBI Taxonomy" id="1246301"/>
    <lineage>
        <taxon>Bacteria</taxon>
        <taxon>Pseudomonadati</taxon>
        <taxon>Pseudomonadota</taxon>
        <taxon>Betaproteobacteria</taxon>
        <taxon>Burkholderiales</taxon>
        <taxon>Comamonadaceae</taxon>
        <taxon>Variovorax</taxon>
    </lineage>
</organism>
<protein>
    <submittedName>
        <fullName evidence="2">Uncharacterized protein</fullName>
    </submittedName>
</protein>
<sequence length="55" mass="5367">MRSHAGSGQPTAIADSALSVSDNSQRGTAVANTAVNSLSVAGTNLSATPAPSLQK</sequence>
<feature type="compositionally biased region" description="Polar residues" evidence="1">
    <location>
        <begin position="1"/>
        <end position="10"/>
    </location>
</feature>
<dbReference type="AlphaFoldDB" id="T1XK94"/>
<feature type="region of interest" description="Disordered" evidence="1">
    <location>
        <begin position="1"/>
        <end position="27"/>
    </location>
</feature>
<evidence type="ECO:0000313" key="3">
    <source>
        <dbReference type="Proteomes" id="UP000016223"/>
    </source>
</evidence>
<name>T1XK94_VARPD</name>
<dbReference type="PATRIC" id="fig|1246301.3.peg.6271"/>
<accession>T1XK94</accession>
<dbReference type="RefSeq" id="WP_021004125.1">
    <property type="nucleotide sequence ID" value="NC_022234.1"/>
</dbReference>